<dbReference type="EMBL" id="BPLR01002391">
    <property type="protein sequence ID" value="GIX73241.1"/>
    <property type="molecule type" value="Genomic_DNA"/>
</dbReference>
<comment type="caution">
    <text evidence="1">The sequence shown here is derived from an EMBL/GenBank/DDBJ whole genome shotgun (WGS) entry which is preliminary data.</text>
</comment>
<dbReference type="Proteomes" id="UP001054945">
    <property type="component" value="Unassembled WGS sequence"/>
</dbReference>
<gene>
    <name evidence="1" type="ORF">CEXT_764391</name>
</gene>
<organism evidence="1 2">
    <name type="scientific">Caerostris extrusa</name>
    <name type="common">Bark spider</name>
    <name type="synonym">Caerostris bankana</name>
    <dbReference type="NCBI Taxonomy" id="172846"/>
    <lineage>
        <taxon>Eukaryota</taxon>
        <taxon>Metazoa</taxon>
        <taxon>Ecdysozoa</taxon>
        <taxon>Arthropoda</taxon>
        <taxon>Chelicerata</taxon>
        <taxon>Arachnida</taxon>
        <taxon>Araneae</taxon>
        <taxon>Araneomorphae</taxon>
        <taxon>Entelegynae</taxon>
        <taxon>Araneoidea</taxon>
        <taxon>Araneidae</taxon>
        <taxon>Caerostris</taxon>
    </lineage>
</organism>
<name>A0AAV4MP28_CAEEX</name>
<sequence>MVFLKTIFLLGQKKLIARAGVSTTPRFSFFLVSMNPHLNAVKKSFYNRKLPSGRVSGKHSKHGKFCHPHARQIFFPPTRALVSKSSTLKDASCGLEQVLHATC</sequence>
<dbReference type="AlphaFoldDB" id="A0AAV4MP28"/>
<proteinExistence type="predicted"/>
<evidence type="ECO:0000313" key="2">
    <source>
        <dbReference type="Proteomes" id="UP001054945"/>
    </source>
</evidence>
<accession>A0AAV4MP28</accession>
<reference evidence="1 2" key="1">
    <citation type="submission" date="2021-06" db="EMBL/GenBank/DDBJ databases">
        <title>Caerostris extrusa draft genome.</title>
        <authorList>
            <person name="Kono N."/>
            <person name="Arakawa K."/>
        </authorList>
    </citation>
    <scope>NUCLEOTIDE SEQUENCE [LARGE SCALE GENOMIC DNA]</scope>
</reference>
<protein>
    <submittedName>
        <fullName evidence="1">Uncharacterized protein</fullName>
    </submittedName>
</protein>
<keyword evidence="2" id="KW-1185">Reference proteome</keyword>
<evidence type="ECO:0000313" key="1">
    <source>
        <dbReference type="EMBL" id="GIX73241.1"/>
    </source>
</evidence>